<gene>
    <name evidence="4" type="ORF">KK1_033555</name>
</gene>
<dbReference type="CDD" id="cd22771">
    <property type="entry name" value="OTU_plant_OTU7-like"/>
    <property type="match status" value="1"/>
</dbReference>
<accession>A0A151RQU5</accession>
<dbReference type="Gramene" id="C.cajan_36726.t">
    <property type="protein sequence ID" value="C.cajan_36726.t"/>
    <property type="gene ID" value="C.cajan_36726"/>
</dbReference>
<keyword evidence="5" id="KW-1185">Reference proteome</keyword>
<dbReference type="EMBL" id="KQ483608">
    <property type="protein sequence ID" value="KYP44921.1"/>
    <property type="molecule type" value="Genomic_DNA"/>
</dbReference>
<dbReference type="STRING" id="3821.A0A151RQU5"/>
<dbReference type="AlphaFoldDB" id="A0A151RQU5"/>
<dbReference type="Proteomes" id="UP000075243">
    <property type="component" value="Unassembled WGS sequence"/>
</dbReference>
<dbReference type="PANTHER" id="PTHR12419:SF7">
    <property type="entry name" value="OTU DOMAIN-CONTAINING PROTEIN 3"/>
    <property type="match status" value="1"/>
</dbReference>
<sequence length="305" mass="34047">MVVKHILDNREMFEPFIEDEVPFDEYCQSMDNDGTWAGHMELQAASLVTRSNICIHRNMFPRWYIRNFDNHGVHMIHLSYHDGEHYNSVRSKDDPCDGPARPIVIKPDSLNNVKSSSYCLINSSLESFQQGSIKLVMAGTGCENAEKVEQILEQVNGDVDAAIEFLIAEQETEECSADSDSLPSQVNTCGQDENENHKQHKEDMVEGSTNDESTNSSKKTNDNITWQSNDKIPRNKVCPCGSKKKYKACCGSALGKQSAKFAVNQAADSRRGKKERKQGKKGISAKAEVPCEYDLVTPDMGALCI</sequence>
<feature type="region of interest" description="Disordered" evidence="2">
    <location>
        <begin position="174"/>
        <end position="228"/>
    </location>
</feature>
<evidence type="ECO:0000259" key="3">
    <source>
        <dbReference type="PROSITE" id="PS50802"/>
    </source>
</evidence>
<dbReference type="PANTHER" id="PTHR12419">
    <property type="entry name" value="OTU DOMAIN CONTAINING PROTEIN"/>
    <property type="match status" value="1"/>
</dbReference>
<organism evidence="4 5">
    <name type="scientific">Cajanus cajan</name>
    <name type="common">Pigeon pea</name>
    <name type="synonym">Cajanus indicus</name>
    <dbReference type="NCBI Taxonomy" id="3821"/>
    <lineage>
        <taxon>Eukaryota</taxon>
        <taxon>Viridiplantae</taxon>
        <taxon>Streptophyta</taxon>
        <taxon>Embryophyta</taxon>
        <taxon>Tracheophyta</taxon>
        <taxon>Spermatophyta</taxon>
        <taxon>Magnoliopsida</taxon>
        <taxon>eudicotyledons</taxon>
        <taxon>Gunneridae</taxon>
        <taxon>Pentapetalae</taxon>
        <taxon>rosids</taxon>
        <taxon>fabids</taxon>
        <taxon>Fabales</taxon>
        <taxon>Fabaceae</taxon>
        <taxon>Papilionoideae</taxon>
        <taxon>50 kb inversion clade</taxon>
        <taxon>NPAAA clade</taxon>
        <taxon>indigoferoid/millettioid clade</taxon>
        <taxon>Phaseoleae</taxon>
        <taxon>Cajanus</taxon>
    </lineage>
</organism>
<dbReference type="GO" id="GO:0016579">
    <property type="term" value="P:protein deubiquitination"/>
    <property type="evidence" value="ECO:0007669"/>
    <property type="project" value="TreeGrafter"/>
</dbReference>
<comment type="similarity">
    <text evidence="1">Belongs to the peptidase C85 family.</text>
</comment>
<evidence type="ECO:0000256" key="1">
    <source>
        <dbReference type="ARBA" id="ARBA00010407"/>
    </source>
</evidence>
<dbReference type="OMA" id="KPSCNLA"/>
<feature type="region of interest" description="Disordered" evidence="2">
    <location>
        <begin position="263"/>
        <end position="283"/>
    </location>
</feature>
<dbReference type="SUPFAM" id="SSF54001">
    <property type="entry name" value="Cysteine proteinases"/>
    <property type="match status" value="1"/>
</dbReference>
<dbReference type="Gene3D" id="3.10.450.50">
    <property type="match status" value="1"/>
</dbReference>
<dbReference type="CDD" id="cd14279">
    <property type="entry name" value="CUE"/>
    <property type="match status" value="1"/>
</dbReference>
<dbReference type="InterPro" id="IPR004027">
    <property type="entry name" value="SEC_C_motif"/>
</dbReference>
<feature type="domain" description="OTU" evidence="3">
    <location>
        <begin position="1"/>
        <end position="92"/>
    </location>
</feature>
<feature type="compositionally biased region" description="Basic residues" evidence="2">
    <location>
        <begin position="271"/>
        <end position="280"/>
    </location>
</feature>
<name>A0A151RQU5_CAJCA</name>
<proteinExistence type="inferred from homology"/>
<dbReference type="Pfam" id="PF02810">
    <property type="entry name" value="SEC-C"/>
    <property type="match status" value="1"/>
</dbReference>
<dbReference type="Gene3D" id="3.90.70.80">
    <property type="match status" value="1"/>
</dbReference>
<dbReference type="PROSITE" id="PS50802">
    <property type="entry name" value="OTU"/>
    <property type="match status" value="1"/>
</dbReference>
<dbReference type="InterPro" id="IPR038765">
    <property type="entry name" value="Papain-like_cys_pep_sf"/>
</dbReference>
<reference evidence="4" key="1">
    <citation type="journal article" date="2012" name="Nat. Biotechnol.">
        <title>Draft genome sequence of pigeonpea (Cajanus cajan), an orphan legume crop of resource-poor farmers.</title>
        <authorList>
            <person name="Varshney R.K."/>
            <person name="Chen W."/>
            <person name="Li Y."/>
            <person name="Bharti A.K."/>
            <person name="Saxena R.K."/>
            <person name="Schlueter J.A."/>
            <person name="Donoghue M.T."/>
            <person name="Azam S."/>
            <person name="Fan G."/>
            <person name="Whaley A.M."/>
            <person name="Farmer A.D."/>
            <person name="Sheridan J."/>
            <person name="Iwata A."/>
            <person name="Tuteja R."/>
            <person name="Penmetsa R.V."/>
            <person name="Wu W."/>
            <person name="Upadhyaya H.D."/>
            <person name="Yang S.P."/>
            <person name="Shah T."/>
            <person name="Saxena K.B."/>
            <person name="Michael T."/>
            <person name="McCombie W.R."/>
            <person name="Yang B."/>
            <person name="Zhang G."/>
            <person name="Yang H."/>
            <person name="Wang J."/>
            <person name="Spillane C."/>
            <person name="Cook D.R."/>
            <person name="May G.D."/>
            <person name="Xu X."/>
            <person name="Jackson S.A."/>
        </authorList>
    </citation>
    <scope>NUCLEOTIDE SEQUENCE [LARGE SCALE GENOMIC DNA]</scope>
</reference>
<protein>
    <submittedName>
        <fullName evidence="4">OTU domain-containing protein 3</fullName>
    </submittedName>
</protein>
<evidence type="ECO:0000313" key="5">
    <source>
        <dbReference type="Proteomes" id="UP000075243"/>
    </source>
</evidence>
<dbReference type="GO" id="GO:0004843">
    <property type="term" value="F:cysteine-type deubiquitinase activity"/>
    <property type="evidence" value="ECO:0007669"/>
    <property type="project" value="TreeGrafter"/>
</dbReference>
<feature type="compositionally biased region" description="Basic and acidic residues" evidence="2">
    <location>
        <begin position="194"/>
        <end position="204"/>
    </location>
</feature>
<evidence type="ECO:0000313" key="4">
    <source>
        <dbReference type="EMBL" id="KYP44921.1"/>
    </source>
</evidence>
<dbReference type="InterPro" id="IPR050704">
    <property type="entry name" value="Peptidase_C85-like"/>
</dbReference>
<dbReference type="InterPro" id="IPR003323">
    <property type="entry name" value="OTU_dom"/>
</dbReference>
<dbReference type="SUPFAM" id="SSF103642">
    <property type="entry name" value="Sec-C motif"/>
    <property type="match status" value="1"/>
</dbReference>
<dbReference type="Pfam" id="PF02338">
    <property type="entry name" value="OTU"/>
    <property type="match status" value="1"/>
</dbReference>
<evidence type="ECO:0000256" key="2">
    <source>
        <dbReference type="SAM" id="MobiDB-lite"/>
    </source>
</evidence>
<feature type="compositionally biased region" description="Polar residues" evidence="2">
    <location>
        <begin position="178"/>
        <end position="191"/>
    </location>
</feature>
<feature type="compositionally biased region" description="Polar residues" evidence="2">
    <location>
        <begin position="207"/>
        <end position="228"/>
    </location>
</feature>